<name>A0A381NYE5_9ZZZZ</name>
<evidence type="ECO:0000313" key="1">
    <source>
        <dbReference type="EMBL" id="SUZ59620.1"/>
    </source>
</evidence>
<dbReference type="EMBL" id="UINC01000688">
    <property type="protein sequence ID" value="SUZ59620.1"/>
    <property type="molecule type" value="Genomic_DNA"/>
</dbReference>
<proteinExistence type="predicted"/>
<reference evidence="1" key="1">
    <citation type="submission" date="2018-05" db="EMBL/GenBank/DDBJ databases">
        <authorList>
            <person name="Lanie J.A."/>
            <person name="Ng W.-L."/>
            <person name="Kazmierczak K.M."/>
            <person name="Andrzejewski T.M."/>
            <person name="Davidsen T.M."/>
            <person name="Wayne K.J."/>
            <person name="Tettelin H."/>
            <person name="Glass J.I."/>
            <person name="Rusch D."/>
            <person name="Podicherti R."/>
            <person name="Tsui H.-C.T."/>
            <person name="Winkler M.E."/>
        </authorList>
    </citation>
    <scope>NUCLEOTIDE SEQUENCE</scope>
</reference>
<sequence>MKSEMGHPVAAQQVLFVNWISSLTCEGLQQGENGSRIPGVIEKAG</sequence>
<accession>A0A381NYE5</accession>
<gene>
    <name evidence="1" type="ORF">METZ01_LOCUS12474</name>
</gene>
<protein>
    <submittedName>
        <fullName evidence="1">Uncharacterized protein</fullName>
    </submittedName>
</protein>
<organism evidence="1">
    <name type="scientific">marine metagenome</name>
    <dbReference type="NCBI Taxonomy" id="408172"/>
    <lineage>
        <taxon>unclassified sequences</taxon>
        <taxon>metagenomes</taxon>
        <taxon>ecological metagenomes</taxon>
    </lineage>
</organism>
<dbReference type="AlphaFoldDB" id="A0A381NYE5"/>